<organism evidence="3 4">
    <name type="scientific">Methanococcus maripaludis</name>
    <name type="common">Methanococcus deltae</name>
    <dbReference type="NCBI Taxonomy" id="39152"/>
    <lineage>
        <taxon>Archaea</taxon>
        <taxon>Methanobacteriati</taxon>
        <taxon>Methanobacteriota</taxon>
        <taxon>Methanomada group</taxon>
        <taxon>Methanococci</taxon>
        <taxon>Methanococcales</taxon>
        <taxon>Methanococcaceae</taxon>
        <taxon>Methanococcus</taxon>
    </lineage>
</organism>
<dbReference type="InterPro" id="IPR006652">
    <property type="entry name" value="Kelch_1"/>
</dbReference>
<dbReference type="RefSeq" id="WP_181501540.1">
    <property type="nucleotide sequence ID" value="NZ_JACDUH010000003.1"/>
</dbReference>
<reference evidence="3 4" key="1">
    <citation type="submission" date="2020-07" db="EMBL/GenBank/DDBJ databases">
        <title>Genomic Encyclopedia of Type Strains, Phase IV (KMG-V): Genome sequencing to study the core and pangenomes of soil and plant-associated prokaryotes.</title>
        <authorList>
            <person name="Whitman W."/>
        </authorList>
    </citation>
    <scope>NUCLEOTIDE SEQUENCE [LARGE SCALE GENOMIC DNA]</scope>
    <source>
        <strain evidence="3 4">A1</strain>
    </source>
</reference>
<dbReference type="SMART" id="SM00612">
    <property type="entry name" value="Kelch"/>
    <property type="match status" value="4"/>
</dbReference>
<dbReference type="InterPro" id="IPR015915">
    <property type="entry name" value="Kelch-typ_b-propeller"/>
</dbReference>
<dbReference type="Proteomes" id="UP000564425">
    <property type="component" value="Unassembled WGS sequence"/>
</dbReference>
<sequence length="353" mass="38765">MRIPRHAIIKHFREAVVENDTTAVVDCNRKLRNTALINGEYYDSTVAKNIEIPEQAGAGGWVTKTPIPIHRKYSDVGVVGSCAYVLGGDSTTYQNLNCMYDSITDTWTNKTDCPLSYRYMMVTSYNNYIITIGGSTGSTSDCRYIYKYDTTLDVWSYLGWLDDGTNYTHGHAFTYSNEAFALRYSRTFYIKTTNDDNGNIGVAMSVSRTSCALGVVGANGYMIGGFGWIDSALKSTNEAFNAVSRTWSTKTPMPVGIAAASGSSIADQIHIVGGYDSVSQHDWHYIYDTITNTWVIGEPMPTAKYASICFTIDGKLYSVGGTGTGISAPNEMYSEGATIDIPDCVITSFFVYK</sequence>
<dbReference type="PANTHER" id="PTHR24412">
    <property type="entry name" value="KELCH PROTEIN"/>
    <property type="match status" value="1"/>
</dbReference>
<dbReference type="EMBL" id="JACDUH010000003">
    <property type="protein sequence ID" value="MBA2851715.1"/>
    <property type="molecule type" value="Genomic_DNA"/>
</dbReference>
<protein>
    <submittedName>
        <fullName evidence="3">Uncharacterized protein</fullName>
    </submittedName>
</protein>
<evidence type="ECO:0000256" key="2">
    <source>
        <dbReference type="ARBA" id="ARBA00022737"/>
    </source>
</evidence>
<evidence type="ECO:0000313" key="3">
    <source>
        <dbReference type="EMBL" id="MBA2851715.1"/>
    </source>
</evidence>
<accession>A0A7J9NWT6</accession>
<dbReference type="PANTHER" id="PTHR24412:SF441">
    <property type="entry name" value="KELCH-LIKE PROTEIN 28"/>
    <property type="match status" value="1"/>
</dbReference>
<keyword evidence="1" id="KW-0880">Kelch repeat</keyword>
<comment type="caution">
    <text evidence="3">The sequence shown here is derived from an EMBL/GenBank/DDBJ whole genome shotgun (WGS) entry which is preliminary data.</text>
</comment>
<dbReference type="Pfam" id="PF01344">
    <property type="entry name" value="Kelch_1"/>
    <property type="match status" value="1"/>
</dbReference>
<name>A0A7J9NWT6_METMI</name>
<dbReference type="SUPFAM" id="SSF117281">
    <property type="entry name" value="Kelch motif"/>
    <property type="match status" value="2"/>
</dbReference>
<evidence type="ECO:0000313" key="4">
    <source>
        <dbReference type="Proteomes" id="UP000564425"/>
    </source>
</evidence>
<dbReference type="AlphaFoldDB" id="A0A7J9NWT6"/>
<gene>
    <name evidence="3" type="ORF">HNP86_001874</name>
</gene>
<proteinExistence type="predicted"/>
<evidence type="ECO:0000256" key="1">
    <source>
        <dbReference type="ARBA" id="ARBA00022441"/>
    </source>
</evidence>
<keyword evidence="2" id="KW-0677">Repeat</keyword>
<dbReference type="Gene3D" id="2.120.10.80">
    <property type="entry name" value="Kelch-type beta propeller"/>
    <property type="match status" value="2"/>
</dbReference>